<dbReference type="InterPro" id="IPR022646">
    <property type="entry name" value="SecD/SecF_CS"/>
</dbReference>
<comment type="subunit">
    <text evidence="10">Forms a complex with SecD. Part of the essential Sec protein translocation apparatus which comprises SecA, SecYEG and auxiliary proteins SecDF. Other proteins may also be involved.</text>
</comment>
<dbReference type="AlphaFoldDB" id="B7JV31"/>
<keyword evidence="3 10" id="KW-1003">Cell membrane</keyword>
<dbReference type="InterPro" id="IPR048634">
    <property type="entry name" value="SecD_SecF_C"/>
</dbReference>
<keyword evidence="8 10" id="KW-0811">Translocation</keyword>
<dbReference type="Gene3D" id="1.20.1640.10">
    <property type="entry name" value="Multidrug efflux transporter AcrB transmembrane domain"/>
    <property type="match status" value="1"/>
</dbReference>
<evidence type="ECO:0000256" key="9">
    <source>
        <dbReference type="ARBA" id="ARBA00023136"/>
    </source>
</evidence>
<dbReference type="SUPFAM" id="SSF82866">
    <property type="entry name" value="Multidrug efflux transporter AcrB transmembrane domain"/>
    <property type="match status" value="1"/>
</dbReference>
<proteinExistence type="inferred from homology"/>
<organism evidence="12 13">
    <name type="scientific">Rippkaea orientalis (strain PCC 8801 / RF-1)</name>
    <name type="common">Cyanothece sp. (strain PCC 8801)</name>
    <dbReference type="NCBI Taxonomy" id="41431"/>
    <lineage>
        <taxon>Bacteria</taxon>
        <taxon>Bacillati</taxon>
        <taxon>Cyanobacteriota</taxon>
        <taxon>Cyanophyceae</taxon>
        <taxon>Oscillatoriophycideae</taxon>
        <taxon>Chroococcales</taxon>
        <taxon>Aphanothecaceae</taxon>
        <taxon>Rippkaea</taxon>
        <taxon>Rippkaea orientalis</taxon>
    </lineage>
</organism>
<evidence type="ECO:0000256" key="7">
    <source>
        <dbReference type="ARBA" id="ARBA00022989"/>
    </source>
</evidence>
<evidence type="ECO:0000313" key="12">
    <source>
        <dbReference type="EMBL" id="ACK66883.1"/>
    </source>
</evidence>
<dbReference type="GO" id="GO:0006605">
    <property type="term" value="P:protein targeting"/>
    <property type="evidence" value="ECO:0007669"/>
    <property type="project" value="UniProtKB-UniRule"/>
</dbReference>
<keyword evidence="7 10" id="KW-1133">Transmembrane helix</keyword>
<dbReference type="InterPro" id="IPR005665">
    <property type="entry name" value="SecF_bac"/>
</dbReference>
<name>B7JV31_RIPO1</name>
<dbReference type="Proteomes" id="UP000008204">
    <property type="component" value="Chromosome"/>
</dbReference>
<dbReference type="InterPro" id="IPR022645">
    <property type="entry name" value="SecD/SecF_bac"/>
</dbReference>
<dbReference type="Pfam" id="PF02355">
    <property type="entry name" value="SecD_SecF_C"/>
    <property type="match status" value="1"/>
</dbReference>
<keyword evidence="2 10" id="KW-0813">Transport</keyword>
<evidence type="ECO:0000256" key="1">
    <source>
        <dbReference type="ARBA" id="ARBA00004651"/>
    </source>
</evidence>
<dbReference type="PANTHER" id="PTHR30081">
    <property type="entry name" value="PROTEIN-EXPORT MEMBRANE PROTEIN SEC"/>
    <property type="match status" value="1"/>
</dbReference>
<dbReference type="FunFam" id="1.20.1640.10:FF:000055">
    <property type="entry name" value="Protein-export membrane protein SecF"/>
    <property type="match status" value="1"/>
</dbReference>
<keyword evidence="6 10" id="KW-0653">Protein transport</keyword>
<dbReference type="GO" id="GO:0005886">
    <property type="term" value="C:plasma membrane"/>
    <property type="evidence" value="ECO:0007669"/>
    <property type="project" value="UniProtKB-SubCell"/>
</dbReference>
<dbReference type="PRINTS" id="PR01755">
    <property type="entry name" value="SECFTRNLCASE"/>
</dbReference>
<dbReference type="KEGG" id="cyp:PCC8801_2885"/>
<evidence type="ECO:0000256" key="4">
    <source>
        <dbReference type="ARBA" id="ARBA00022519"/>
    </source>
</evidence>
<feature type="transmembrane region" description="Helical" evidence="10">
    <location>
        <begin position="165"/>
        <end position="190"/>
    </location>
</feature>
<dbReference type="EMBL" id="CP001287">
    <property type="protein sequence ID" value="ACK66883.1"/>
    <property type="molecule type" value="Genomic_DNA"/>
</dbReference>
<comment type="function">
    <text evidence="10">Probably participates in protein translocation into and across both the cytoplasmic and thylakoid membranes in cyanobacterial cells.</text>
</comment>
<evidence type="ECO:0000256" key="6">
    <source>
        <dbReference type="ARBA" id="ARBA00022927"/>
    </source>
</evidence>
<feature type="domain" description="Protein export membrane protein SecD/SecF C-terminal" evidence="11">
    <location>
        <begin position="111"/>
        <end position="300"/>
    </location>
</feature>
<dbReference type="PANTHER" id="PTHR30081:SF8">
    <property type="entry name" value="PROTEIN TRANSLOCASE SUBUNIT SECF"/>
    <property type="match status" value="1"/>
</dbReference>
<dbReference type="RefSeq" id="WP_012596149.1">
    <property type="nucleotide sequence ID" value="NC_011726.1"/>
</dbReference>
<keyword evidence="5 10" id="KW-0812">Transmembrane</keyword>
<evidence type="ECO:0000256" key="8">
    <source>
        <dbReference type="ARBA" id="ARBA00023010"/>
    </source>
</evidence>
<dbReference type="InterPro" id="IPR055344">
    <property type="entry name" value="SecD_SecF_C_bact"/>
</dbReference>
<evidence type="ECO:0000259" key="11">
    <source>
        <dbReference type="Pfam" id="PF02355"/>
    </source>
</evidence>
<evidence type="ECO:0000256" key="5">
    <source>
        <dbReference type="ARBA" id="ARBA00022692"/>
    </source>
</evidence>
<evidence type="ECO:0000256" key="2">
    <source>
        <dbReference type="ARBA" id="ARBA00022448"/>
    </source>
</evidence>
<comment type="similarity">
    <text evidence="10">Belongs to the SecD/SecF family. SecF subfamily.</text>
</comment>
<gene>
    <name evidence="10" type="primary">secF</name>
    <name evidence="12" type="ordered locus">PCC8801_2885</name>
</gene>
<dbReference type="STRING" id="41431.PCC8801_2885"/>
<dbReference type="GO" id="GO:0065002">
    <property type="term" value="P:intracellular protein transmembrane transport"/>
    <property type="evidence" value="ECO:0007669"/>
    <property type="project" value="UniProtKB-UniRule"/>
</dbReference>
<feature type="transmembrane region" description="Helical" evidence="10">
    <location>
        <begin position="196"/>
        <end position="217"/>
    </location>
</feature>
<dbReference type="GO" id="GO:0015450">
    <property type="term" value="F:protein-transporting ATPase activity"/>
    <property type="evidence" value="ECO:0007669"/>
    <property type="project" value="InterPro"/>
</dbReference>
<feature type="transmembrane region" description="Helical" evidence="10">
    <location>
        <begin position="248"/>
        <end position="265"/>
    </location>
</feature>
<dbReference type="HOGENOM" id="CLU_050012_0_0_3"/>
<dbReference type="NCBIfam" id="TIGR00966">
    <property type="entry name" value="transloc_SecF"/>
    <property type="match status" value="1"/>
</dbReference>
<keyword evidence="13" id="KW-1185">Reference proteome</keyword>
<sequence length="310" mass="33910">MKLNVIKSQRLWWSISGLIILIGLIAMVVSYSTFQSPLRPGLDFIGGTRLQLQLTCGVQGNCEKPISTGEVQEILNQQGLSSSTIQVLEGNILSIRSKTLDVDQRTKLQQALTEKIGQFDPETVQIDTVGATVGKELFTSGILALLVSFFGIIVYLSVRFQFDYAFFAIVALVHDVLVTAGVFAILGLVAGVEVDSLFLVSLLTIIGFSVNDTVVIYDRIRENLEKTPELTINDIVDNAVNQTLTRSINTSLTTVLPLIAIFLFGGETLKYFALALIIGFIAGAYSSIFIASTLLALWRNRQQLSVISKQ</sequence>
<dbReference type="GO" id="GO:0043952">
    <property type="term" value="P:protein transport by the Sec complex"/>
    <property type="evidence" value="ECO:0007669"/>
    <property type="project" value="UniProtKB-UniRule"/>
</dbReference>
<feature type="transmembrane region" description="Helical" evidence="10">
    <location>
        <begin position="271"/>
        <end position="298"/>
    </location>
</feature>
<comment type="subcellular location">
    <subcellularLocation>
        <location evidence="10">Cell inner membrane</location>
        <topology evidence="10">Multi-pass membrane protein</topology>
    </subcellularLocation>
    <subcellularLocation>
        <location evidence="1">Cell membrane</location>
        <topology evidence="1">Multi-pass membrane protein</topology>
    </subcellularLocation>
</comment>
<evidence type="ECO:0000256" key="10">
    <source>
        <dbReference type="HAMAP-Rule" id="MF_01464"/>
    </source>
</evidence>
<comment type="function">
    <text evidence="10">Part of the Sec protein translocase complex. Interacts with the SecYEG preprotein conducting channel. SecDF uses the proton motive force (PMF) to complete protein translocation after the ATP-dependent function of SecA.</text>
</comment>
<evidence type="ECO:0000256" key="3">
    <source>
        <dbReference type="ARBA" id="ARBA00022475"/>
    </source>
</evidence>
<feature type="transmembrane region" description="Helical" evidence="10">
    <location>
        <begin position="12"/>
        <end position="34"/>
    </location>
</feature>
<accession>B7JV31</accession>
<dbReference type="OrthoDB" id="9805019at2"/>
<feature type="transmembrane region" description="Helical" evidence="10">
    <location>
        <begin position="137"/>
        <end position="158"/>
    </location>
</feature>
<keyword evidence="9 10" id="KW-0472">Membrane</keyword>
<dbReference type="Pfam" id="PF07549">
    <property type="entry name" value="Sec_GG"/>
    <property type="match status" value="1"/>
</dbReference>
<reference evidence="13" key="1">
    <citation type="journal article" date="2011" name="MBio">
        <title>Novel metabolic attributes of the genus Cyanothece, comprising a group of unicellular nitrogen-fixing Cyanobacteria.</title>
        <authorList>
            <person name="Bandyopadhyay A."/>
            <person name="Elvitigala T."/>
            <person name="Welsh E."/>
            <person name="Stockel J."/>
            <person name="Liberton M."/>
            <person name="Min H."/>
            <person name="Sherman L.A."/>
            <person name="Pakrasi H.B."/>
        </authorList>
    </citation>
    <scope>NUCLEOTIDE SEQUENCE [LARGE SCALE GENOMIC DNA]</scope>
    <source>
        <strain evidence="13">PCC 8801</strain>
    </source>
</reference>
<dbReference type="NCBIfam" id="TIGR00916">
    <property type="entry name" value="2A0604s01"/>
    <property type="match status" value="1"/>
</dbReference>
<protein>
    <recommendedName>
        <fullName evidence="10">Protein-export membrane protein SecF</fullName>
    </recommendedName>
</protein>
<keyword evidence="4 10" id="KW-0997">Cell inner membrane</keyword>
<dbReference type="InterPro" id="IPR022813">
    <property type="entry name" value="SecD/SecF_arch_bac"/>
</dbReference>
<dbReference type="HAMAP" id="MF_01464_B">
    <property type="entry name" value="SecF_B"/>
    <property type="match status" value="1"/>
</dbReference>
<dbReference type="eggNOG" id="COG0341">
    <property type="taxonomic scope" value="Bacteria"/>
</dbReference>
<evidence type="ECO:0000313" key="13">
    <source>
        <dbReference type="Proteomes" id="UP000008204"/>
    </source>
</evidence>